<dbReference type="PANTHER" id="PTHR35849">
    <property type="entry name" value="BLR2341 PROTEIN"/>
    <property type="match status" value="1"/>
</dbReference>
<keyword evidence="3" id="KW-1185">Reference proteome</keyword>
<dbReference type="PANTHER" id="PTHR35849:SF2">
    <property type="entry name" value="BLR2341 PROTEIN"/>
    <property type="match status" value="1"/>
</dbReference>
<gene>
    <name evidence="2" type="ORF">A9E74_02219</name>
</gene>
<sequence length="101" mass="11406">MTTLDCGQQLSIAQLEDWYLRCLKIVLACDDVFIDVSRLQKIDTAALQLLYQFHIQAQQVGIKVIWSDMSESFQDAIILSGLSFTMESQQTSTGLNAMEKN</sequence>
<dbReference type="InterPro" id="IPR036513">
    <property type="entry name" value="STAS_dom_sf"/>
</dbReference>
<dbReference type="AlphaFoldDB" id="A0A1E3GPU5"/>
<dbReference type="Proteomes" id="UP000094379">
    <property type="component" value="Unassembled WGS sequence"/>
</dbReference>
<evidence type="ECO:0000313" key="3">
    <source>
        <dbReference type="Proteomes" id="UP000094379"/>
    </source>
</evidence>
<dbReference type="RefSeq" id="WP_176718926.1">
    <property type="nucleotide sequence ID" value="NZ_MCRI01000029.1"/>
</dbReference>
<dbReference type="InterPro" id="IPR052746">
    <property type="entry name" value="MlaB_ABC_Transporter"/>
</dbReference>
<dbReference type="Pfam" id="PF13466">
    <property type="entry name" value="STAS_2"/>
    <property type="match status" value="1"/>
</dbReference>
<dbReference type="STRING" id="291169.A9E74_02219"/>
<name>A0A1E3GPU5_9GAMM</name>
<reference evidence="2 3" key="1">
    <citation type="submission" date="2016-07" db="EMBL/GenBank/DDBJ databases">
        <title>Draft Genome Sequence of Methylophaga muralis Bur 1.</title>
        <authorList>
            <person name="Vasilenko O.V."/>
            <person name="Doronina N.V."/>
            <person name="Shmareva M.N."/>
            <person name="Tarlachkov S.V."/>
            <person name="Mustakhimov I."/>
            <person name="Trotsenko Y.A."/>
        </authorList>
    </citation>
    <scope>NUCLEOTIDE SEQUENCE [LARGE SCALE GENOMIC DNA]</scope>
    <source>
        <strain evidence="2 3">Bur 1</strain>
    </source>
</reference>
<evidence type="ECO:0000313" key="2">
    <source>
        <dbReference type="EMBL" id="ODN66054.1"/>
    </source>
</evidence>
<comment type="caution">
    <text evidence="2">The sequence shown here is derived from an EMBL/GenBank/DDBJ whole genome shotgun (WGS) entry which is preliminary data.</text>
</comment>
<dbReference type="SUPFAM" id="SSF52091">
    <property type="entry name" value="SpoIIaa-like"/>
    <property type="match status" value="1"/>
</dbReference>
<dbReference type="PROSITE" id="PS50801">
    <property type="entry name" value="STAS"/>
    <property type="match status" value="1"/>
</dbReference>
<dbReference type="Gene3D" id="3.30.750.24">
    <property type="entry name" value="STAS domain"/>
    <property type="match status" value="1"/>
</dbReference>
<dbReference type="EMBL" id="MCRI01000029">
    <property type="protein sequence ID" value="ODN66054.1"/>
    <property type="molecule type" value="Genomic_DNA"/>
</dbReference>
<protein>
    <recommendedName>
        <fullName evidence="1">STAS domain-containing protein</fullName>
    </recommendedName>
</protein>
<feature type="domain" description="STAS" evidence="1">
    <location>
        <begin position="32"/>
        <end position="82"/>
    </location>
</feature>
<evidence type="ECO:0000259" key="1">
    <source>
        <dbReference type="PROSITE" id="PS50801"/>
    </source>
</evidence>
<organism evidence="2 3">
    <name type="scientific">Methylophaga muralis</name>
    <dbReference type="NCBI Taxonomy" id="291169"/>
    <lineage>
        <taxon>Bacteria</taxon>
        <taxon>Pseudomonadati</taxon>
        <taxon>Pseudomonadota</taxon>
        <taxon>Gammaproteobacteria</taxon>
        <taxon>Thiotrichales</taxon>
        <taxon>Piscirickettsiaceae</taxon>
        <taxon>Methylophaga</taxon>
    </lineage>
</organism>
<dbReference type="InterPro" id="IPR058548">
    <property type="entry name" value="MlaB-like_STAS"/>
</dbReference>
<proteinExistence type="predicted"/>
<dbReference type="InterPro" id="IPR002645">
    <property type="entry name" value="STAS_dom"/>
</dbReference>
<accession>A0A1E3GPU5</accession>